<dbReference type="InterPro" id="IPR013762">
    <property type="entry name" value="Integrase-like_cat_sf"/>
</dbReference>
<organism evidence="2 3">
    <name type="scientific">Candidatus Propionivibrio dominans</name>
    <dbReference type="NCBI Taxonomy" id="2954373"/>
    <lineage>
        <taxon>Bacteria</taxon>
        <taxon>Pseudomonadati</taxon>
        <taxon>Pseudomonadota</taxon>
        <taxon>Betaproteobacteria</taxon>
        <taxon>Rhodocyclales</taxon>
        <taxon>Rhodocyclaceae</taxon>
        <taxon>Propionivibrio</taxon>
    </lineage>
</organism>
<comment type="caution">
    <text evidence="2">The sequence shown here is derived from an EMBL/GenBank/DDBJ whole genome shotgun (WGS) entry which is preliminary data.</text>
</comment>
<dbReference type="GO" id="GO:0015074">
    <property type="term" value="P:DNA integration"/>
    <property type="evidence" value="ECO:0007669"/>
    <property type="project" value="InterPro"/>
</dbReference>
<reference evidence="2" key="1">
    <citation type="submission" date="2020-10" db="EMBL/GenBank/DDBJ databases">
        <title>Connecting structure to function with the recovery of over 1000 high-quality activated sludge metagenome-assembled genomes encoding full-length rRNA genes using long-read sequencing.</title>
        <authorList>
            <person name="Singleton C.M."/>
            <person name="Petriglieri F."/>
            <person name="Kristensen J.M."/>
            <person name="Kirkegaard R.H."/>
            <person name="Michaelsen T.Y."/>
            <person name="Andersen M.H."/>
            <person name="Karst S.M."/>
            <person name="Dueholm M.S."/>
            <person name="Nielsen P.H."/>
            <person name="Albertsen M."/>
        </authorList>
    </citation>
    <scope>NUCLEOTIDE SEQUENCE</scope>
    <source>
        <strain evidence="2">EsbW_18-Q3-R4-48_MAXAC.044</strain>
    </source>
</reference>
<name>A0A9D7F9F0_9RHOO</name>
<keyword evidence="1" id="KW-0233">DNA recombination</keyword>
<evidence type="ECO:0000256" key="1">
    <source>
        <dbReference type="ARBA" id="ARBA00023172"/>
    </source>
</evidence>
<dbReference type="GO" id="GO:0003677">
    <property type="term" value="F:DNA binding"/>
    <property type="evidence" value="ECO:0007669"/>
    <property type="project" value="InterPro"/>
</dbReference>
<accession>A0A9D7F9F0</accession>
<gene>
    <name evidence="2" type="ORF">IPJ48_16620</name>
</gene>
<evidence type="ECO:0008006" key="4">
    <source>
        <dbReference type="Google" id="ProtNLM"/>
    </source>
</evidence>
<proteinExistence type="predicted"/>
<dbReference type="SUPFAM" id="SSF56349">
    <property type="entry name" value="DNA breaking-rejoining enzymes"/>
    <property type="match status" value="1"/>
</dbReference>
<dbReference type="GO" id="GO:0006310">
    <property type="term" value="P:DNA recombination"/>
    <property type="evidence" value="ECO:0007669"/>
    <property type="project" value="UniProtKB-KW"/>
</dbReference>
<dbReference type="EMBL" id="JADJNC010000035">
    <property type="protein sequence ID" value="MBK7424569.1"/>
    <property type="molecule type" value="Genomic_DNA"/>
</dbReference>
<dbReference type="Proteomes" id="UP000886602">
    <property type="component" value="Unassembled WGS sequence"/>
</dbReference>
<evidence type="ECO:0000313" key="3">
    <source>
        <dbReference type="Proteomes" id="UP000886602"/>
    </source>
</evidence>
<sequence>MAKRKTVQASTAAPAQQVASPAVPAAKKRIFGKAYELLADQPASLAGLSHEDRGDVVISAVLDDIGNTMVLSRVKDLVWEMWPFVTTPNTSKNKKRLDWSGIPDAYRETCQNVLYRYWKVGRPRWEMPGVSSLVNTLNNMRVVCCFAEKLKLESIADMGTLHVANFVHEQKNAGLVPGTLKNRFLMVELLYLFRAQHDGALQVHPWPDSSAKAMAGMAGEGAKDAGKVAMTPLIPVEVAQCLYRHARGILGRADALLDERDQMQRSAFRDAEIIGIRDACFYLLGVLTGMRSSELSSIEIGAGRTEVKNGITFHWVVSVEHKTKKGRVEYLMPSMGHDILRILERWSQPLRERLAEQIATMEKQEERLTPEEVQWLATARSNTSKLFLGNGYSGIVPVSGTGWTQILPQFTLDAGTDWKLAPHQMRRLYAYTFVRHRLGDMLFLRSNSSIPAST</sequence>
<protein>
    <recommendedName>
        <fullName evidence="4">Tyr recombinase domain-containing protein</fullName>
    </recommendedName>
</protein>
<dbReference type="InterPro" id="IPR011010">
    <property type="entry name" value="DNA_brk_join_enz"/>
</dbReference>
<evidence type="ECO:0000313" key="2">
    <source>
        <dbReference type="EMBL" id="MBK7424569.1"/>
    </source>
</evidence>
<dbReference type="AlphaFoldDB" id="A0A9D7F9F0"/>
<dbReference type="Gene3D" id="1.10.443.10">
    <property type="entry name" value="Intergrase catalytic core"/>
    <property type="match status" value="1"/>
</dbReference>